<dbReference type="RefSeq" id="WP_277734021.1">
    <property type="nucleotide sequence ID" value="NZ_CP120733.1"/>
</dbReference>
<dbReference type="EMBL" id="CP120733">
    <property type="protein sequence ID" value="WFD11831.1"/>
    <property type="molecule type" value="Genomic_DNA"/>
</dbReference>
<gene>
    <name evidence="1" type="ORF">P4S50_07070</name>
</gene>
<organism evidence="1 2">
    <name type="scientific">Tepidibacter hydrothermalis</name>
    <dbReference type="NCBI Taxonomy" id="3036126"/>
    <lineage>
        <taxon>Bacteria</taxon>
        <taxon>Bacillati</taxon>
        <taxon>Bacillota</taxon>
        <taxon>Clostridia</taxon>
        <taxon>Peptostreptococcales</taxon>
        <taxon>Peptostreptococcaceae</taxon>
        <taxon>Tepidibacter</taxon>
    </lineage>
</organism>
<protein>
    <submittedName>
        <fullName evidence="1">Uncharacterized protein</fullName>
    </submittedName>
</protein>
<keyword evidence="2" id="KW-1185">Reference proteome</keyword>
<reference evidence="1 2" key="1">
    <citation type="submission" date="2023-03" db="EMBL/GenBank/DDBJ databases">
        <title>Complete genome sequence of Tepidibacter sp. SWIR-1, isolated from a deep-sea hydrothermal vent.</title>
        <authorList>
            <person name="Li X."/>
        </authorList>
    </citation>
    <scope>NUCLEOTIDE SEQUENCE [LARGE SCALE GENOMIC DNA]</scope>
    <source>
        <strain evidence="1 2">SWIR-1</strain>
    </source>
</reference>
<evidence type="ECO:0000313" key="1">
    <source>
        <dbReference type="EMBL" id="WFD11831.1"/>
    </source>
</evidence>
<evidence type="ECO:0000313" key="2">
    <source>
        <dbReference type="Proteomes" id="UP001222800"/>
    </source>
</evidence>
<accession>A0ABY8EFW9</accession>
<name>A0ABY8EFW9_9FIRM</name>
<dbReference type="Proteomes" id="UP001222800">
    <property type="component" value="Chromosome"/>
</dbReference>
<proteinExistence type="predicted"/>
<sequence>MKKEKLYLYDIDCSYPDSTFEFTENGQLYFYYEDKKGEVLINDVKTIEIKNEDDRIEISIDNKEILYIPNTILLRVTDNKIFIHTSISCDMMMKYKKQQDILEILKYVNDIYDEETLEKKTDEEMLKIKRKVKQIKYIFDELRNL</sequence>